<proteinExistence type="predicted"/>
<feature type="non-terminal residue" evidence="1">
    <location>
        <position position="129"/>
    </location>
</feature>
<gene>
    <name evidence="1" type="ORF">CY34DRAFT_58340</name>
</gene>
<evidence type="ECO:0000313" key="1">
    <source>
        <dbReference type="EMBL" id="KIK42770.1"/>
    </source>
</evidence>
<dbReference type="HOGENOM" id="CLU_096306_2_0_1"/>
<accession>A0A0C9ZYF6</accession>
<dbReference type="AlphaFoldDB" id="A0A0C9ZYF6"/>
<reference evidence="1 2" key="1">
    <citation type="submission" date="2014-04" db="EMBL/GenBank/DDBJ databases">
        <authorList>
            <consortium name="DOE Joint Genome Institute"/>
            <person name="Kuo A."/>
            <person name="Ruytinx J."/>
            <person name="Rineau F."/>
            <person name="Colpaert J."/>
            <person name="Kohler A."/>
            <person name="Nagy L.G."/>
            <person name="Floudas D."/>
            <person name="Copeland A."/>
            <person name="Barry K.W."/>
            <person name="Cichocki N."/>
            <person name="Veneault-Fourrey C."/>
            <person name="LaButti K."/>
            <person name="Lindquist E.A."/>
            <person name="Lipzen A."/>
            <person name="Lundell T."/>
            <person name="Morin E."/>
            <person name="Murat C."/>
            <person name="Sun H."/>
            <person name="Tunlid A."/>
            <person name="Henrissat B."/>
            <person name="Grigoriev I.V."/>
            <person name="Hibbett D.S."/>
            <person name="Martin F."/>
            <person name="Nordberg H.P."/>
            <person name="Cantor M.N."/>
            <person name="Hua S.X."/>
        </authorList>
    </citation>
    <scope>NUCLEOTIDE SEQUENCE [LARGE SCALE GENOMIC DNA]</scope>
    <source>
        <strain evidence="1 2">UH-Slu-Lm8-n1</strain>
    </source>
</reference>
<dbReference type="Proteomes" id="UP000054485">
    <property type="component" value="Unassembled WGS sequence"/>
</dbReference>
<dbReference type="OrthoDB" id="2748837at2759"/>
<evidence type="ECO:0000313" key="2">
    <source>
        <dbReference type="Proteomes" id="UP000054485"/>
    </source>
</evidence>
<organism evidence="1 2">
    <name type="scientific">Suillus luteus UH-Slu-Lm8-n1</name>
    <dbReference type="NCBI Taxonomy" id="930992"/>
    <lineage>
        <taxon>Eukaryota</taxon>
        <taxon>Fungi</taxon>
        <taxon>Dikarya</taxon>
        <taxon>Basidiomycota</taxon>
        <taxon>Agaricomycotina</taxon>
        <taxon>Agaricomycetes</taxon>
        <taxon>Agaricomycetidae</taxon>
        <taxon>Boletales</taxon>
        <taxon>Suillineae</taxon>
        <taxon>Suillaceae</taxon>
        <taxon>Suillus</taxon>
    </lineage>
</organism>
<dbReference type="InParanoid" id="A0A0C9ZYF6"/>
<dbReference type="EMBL" id="KN835229">
    <property type="protein sequence ID" value="KIK42770.1"/>
    <property type="molecule type" value="Genomic_DNA"/>
</dbReference>
<keyword evidence="2" id="KW-1185">Reference proteome</keyword>
<name>A0A0C9ZYF6_9AGAM</name>
<reference evidence="2" key="2">
    <citation type="submission" date="2015-01" db="EMBL/GenBank/DDBJ databases">
        <title>Evolutionary Origins and Diversification of the Mycorrhizal Mutualists.</title>
        <authorList>
            <consortium name="DOE Joint Genome Institute"/>
            <consortium name="Mycorrhizal Genomics Consortium"/>
            <person name="Kohler A."/>
            <person name="Kuo A."/>
            <person name="Nagy L.G."/>
            <person name="Floudas D."/>
            <person name="Copeland A."/>
            <person name="Barry K.W."/>
            <person name="Cichocki N."/>
            <person name="Veneault-Fourrey C."/>
            <person name="LaButti K."/>
            <person name="Lindquist E.A."/>
            <person name="Lipzen A."/>
            <person name="Lundell T."/>
            <person name="Morin E."/>
            <person name="Murat C."/>
            <person name="Riley R."/>
            <person name="Ohm R."/>
            <person name="Sun H."/>
            <person name="Tunlid A."/>
            <person name="Henrissat B."/>
            <person name="Grigoriev I.V."/>
            <person name="Hibbett D.S."/>
            <person name="Martin F."/>
        </authorList>
    </citation>
    <scope>NUCLEOTIDE SEQUENCE [LARGE SCALE GENOMIC DNA]</scope>
    <source>
        <strain evidence="2">UH-Slu-Lm8-n1</strain>
    </source>
</reference>
<protein>
    <submittedName>
        <fullName evidence="1">Uncharacterized protein</fullName>
    </submittedName>
</protein>
<sequence length="129" mass="14155">MTADNASSNDTMTTELAKLIDHFGGEAARTRCFLHIINLVAKSLIREFNVPKHKTAESLDSAEQDLQDIAGEIDIEDEATIAANGDGDPSADDADDTEGWIDEVNELDDFDRDALQENIRPIKLVLVKV</sequence>